<comment type="caution">
    <text evidence="1">The sequence shown here is derived from an EMBL/GenBank/DDBJ whole genome shotgun (WGS) entry which is preliminary data.</text>
</comment>
<dbReference type="Proteomes" id="UP000321189">
    <property type="component" value="Unassembled WGS sequence"/>
</dbReference>
<evidence type="ECO:0008006" key="3">
    <source>
        <dbReference type="Google" id="ProtNLM"/>
    </source>
</evidence>
<sequence length="193" mass="21996">METHFVFTSSKGLIESAEYLLAHIEDNDTLFNSNKYSFILVAAASLESLLNESIISWAFQLFPKGDHKRHATAFLSMNLGKKLDALGFLLSSGKFITDNESKIYQTLVNLIKLRNEAAHSKDFYKETDIDYNEPDEDGGRSFRLPYDISKLMNNHLLSIEQEKCQYIVSSLKHLEAVLLGEVEHSKTELFKIL</sequence>
<gene>
    <name evidence="1" type="ORF">PAT01_36510</name>
</gene>
<proteinExistence type="predicted"/>
<accession>A0ABQ0UIR2</accession>
<dbReference type="RefSeq" id="WP_154945965.1">
    <property type="nucleotide sequence ID" value="NZ_BJUT01000069.1"/>
</dbReference>
<evidence type="ECO:0000313" key="2">
    <source>
        <dbReference type="Proteomes" id="UP000321189"/>
    </source>
</evidence>
<organism evidence="1 2">
    <name type="scientific">Pseudoalteromonas atlantica</name>
    <name type="common">Alteromonas atlantica</name>
    <dbReference type="NCBI Taxonomy" id="288"/>
    <lineage>
        <taxon>Bacteria</taxon>
        <taxon>Pseudomonadati</taxon>
        <taxon>Pseudomonadota</taxon>
        <taxon>Gammaproteobacteria</taxon>
        <taxon>Alteromonadales</taxon>
        <taxon>Pseudoalteromonadaceae</taxon>
        <taxon>Pseudoalteromonas</taxon>
    </lineage>
</organism>
<name>A0ABQ0UIR2_PSEAF</name>
<protein>
    <recommendedName>
        <fullName evidence="3">Abi-like protein</fullName>
    </recommendedName>
</protein>
<reference evidence="1 2" key="1">
    <citation type="submission" date="2019-07" db="EMBL/GenBank/DDBJ databases">
        <title>Whole genome shotgun sequence of Pseudoalteromonas atlantica NBRC 103033.</title>
        <authorList>
            <person name="Hosoyama A."/>
            <person name="Uohara A."/>
            <person name="Ohji S."/>
            <person name="Ichikawa N."/>
        </authorList>
    </citation>
    <scope>NUCLEOTIDE SEQUENCE [LARGE SCALE GENOMIC DNA]</scope>
    <source>
        <strain evidence="1 2">NBRC 103033</strain>
    </source>
</reference>
<evidence type="ECO:0000313" key="1">
    <source>
        <dbReference type="EMBL" id="GEK78347.1"/>
    </source>
</evidence>
<keyword evidence="2" id="KW-1185">Reference proteome</keyword>
<dbReference type="EMBL" id="BJUT01000069">
    <property type="protein sequence ID" value="GEK78347.1"/>
    <property type="molecule type" value="Genomic_DNA"/>
</dbReference>